<dbReference type="OrthoDB" id="1148062at2"/>
<dbReference type="EMBL" id="BLBC01000005">
    <property type="protein sequence ID" value="GET45413.1"/>
    <property type="molecule type" value="Genomic_DNA"/>
</dbReference>
<evidence type="ECO:0000313" key="1">
    <source>
        <dbReference type="EMBL" id="GET45413.1"/>
    </source>
</evidence>
<dbReference type="RefSeq" id="WP_155284086.1">
    <property type="nucleotide sequence ID" value="NZ_BLBC01000005.1"/>
</dbReference>
<name>A0A5M4B728_9FLAO</name>
<dbReference type="Proteomes" id="UP000398217">
    <property type="component" value="Unassembled WGS sequence"/>
</dbReference>
<organism evidence="1 2">
    <name type="scientific">Capnocytophaga felis</name>
    <dbReference type="NCBI Taxonomy" id="2267611"/>
    <lineage>
        <taxon>Bacteria</taxon>
        <taxon>Pseudomonadati</taxon>
        <taxon>Bacteroidota</taxon>
        <taxon>Flavobacteriia</taxon>
        <taxon>Flavobacteriales</taxon>
        <taxon>Flavobacteriaceae</taxon>
        <taxon>Capnocytophaga</taxon>
    </lineage>
</organism>
<proteinExistence type="predicted"/>
<gene>
    <name evidence="1" type="ORF">RCZ01_07150</name>
</gene>
<protein>
    <submittedName>
        <fullName evidence="1">Uncharacterized protein</fullName>
    </submittedName>
</protein>
<sequence length="214" mass="25035">MNGITWDKFYFIITPDEFQLIFSREDFYFMKTNCRVSLDYQYDSKESIFSAYQNFWEKIILGRIKLANPELTDTYLPMYISIVDDYRKVRFEKFDSKSDGNIDFKRVRSKKVFIGLSPAELSFFNNKISMAYFNNEGKIGLSLVHAKSIDGVSTDNEPTAPIYKDMVKSIKSICKKAKISDGKTEYKPNLWISENAKKLINNNIYLTKNNLKFI</sequence>
<evidence type="ECO:0000313" key="2">
    <source>
        <dbReference type="Proteomes" id="UP000398217"/>
    </source>
</evidence>
<accession>A0A5M4B728</accession>
<dbReference type="AlphaFoldDB" id="A0A5M4B728"/>
<reference evidence="2" key="1">
    <citation type="journal article" date="2020" name="Int. J. Syst. Evol. Microbiol.">
        <title>Capnocytophaga felis sp. nov. isolated from the feline oral cavity.</title>
        <authorList>
            <person name="Suzuki M."/>
            <person name="Umeda K."/>
            <person name="Kimura M."/>
            <person name="Imaoka K."/>
            <person name="Morikawa S."/>
            <person name="Maeda K."/>
        </authorList>
    </citation>
    <scope>NUCLEOTIDE SEQUENCE [LARGE SCALE GENOMIC DNA]</scope>
    <source>
        <strain evidence="2">KC07070</strain>
    </source>
</reference>
<keyword evidence="2" id="KW-1185">Reference proteome</keyword>
<comment type="caution">
    <text evidence="1">The sequence shown here is derived from an EMBL/GenBank/DDBJ whole genome shotgun (WGS) entry which is preliminary data.</text>
</comment>